<feature type="region of interest" description="Disordered" evidence="1">
    <location>
        <begin position="1"/>
        <end position="39"/>
    </location>
</feature>
<dbReference type="Proteomes" id="UP000430508">
    <property type="component" value="Chromosome"/>
</dbReference>
<feature type="compositionally biased region" description="Polar residues" evidence="1">
    <location>
        <begin position="407"/>
        <end position="418"/>
    </location>
</feature>
<feature type="compositionally biased region" description="Low complexity" evidence="1">
    <location>
        <begin position="16"/>
        <end position="27"/>
    </location>
</feature>
<organism evidence="2 3">
    <name type="scientific">Dehalobacter restrictus</name>
    <dbReference type="NCBI Taxonomy" id="55583"/>
    <lineage>
        <taxon>Bacteria</taxon>
        <taxon>Bacillati</taxon>
        <taxon>Bacillota</taxon>
        <taxon>Clostridia</taxon>
        <taxon>Eubacteriales</taxon>
        <taxon>Desulfitobacteriaceae</taxon>
        <taxon>Dehalobacter</taxon>
    </lineage>
</organism>
<feature type="compositionally biased region" description="Polar residues" evidence="1">
    <location>
        <begin position="28"/>
        <end position="38"/>
    </location>
</feature>
<evidence type="ECO:0000313" key="2">
    <source>
        <dbReference type="EMBL" id="QGZ99441.1"/>
    </source>
</evidence>
<feature type="compositionally biased region" description="Polar residues" evidence="1">
    <location>
        <begin position="510"/>
        <end position="532"/>
    </location>
</feature>
<evidence type="ECO:0008006" key="4">
    <source>
        <dbReference type="Google" id="ProtNLM"/>
    </source>
</evidence>
<feature type="region of interest" description="Disordered" evidence="1">
    <location>
        <begin position="407"/>
        <end position="430"/>
    </location>
</feature>
<protein>
    <recommendedName>
        <fullName evidence="4">Large polyvalent protein associated domain-containing protein</fullName>
    </recommendedName>
</protein>
<evidence type="ECO:0000313" key="3">
    <source>
        <dbReference type="Proteomes" id="UP000430508"/>
    </source>
</evidence>
<reference evidence="2 3" key="1">
    <citation type="submission" date="2019-12" db="EMBL/GenBank/DDBJ databases">
        <title>Sequence classification of anaerobic respiratory reductive dehalogenases: First we see many, then we see few.</title>
        <authorList>
            <person name="Molenda O."/>
            <person name="Puentes Jacome L.A."/>
            <person name="Cao X."/>
            <person name="Nesbo C.L."/>
            <person name="Tang S."/>
            <person name="Morson N."/>
            <person name="Patron J."/>
            <person name="Lomheim L."/>
            <person name="Wishart D.S."/>
            <person name="Edwards E.A."/>
        </authorList>
    </citation>
    <scope>NUCLEOTIDE SEQUENCE [LARGE SCALE GENOMIC DNA]</scope>
    <source>
        <strain evidence="2 3">12DCA</strain>
    </source>
</reference>
<dbReference type="EMBL" id="CP046996">
    <property type="protein sequence ID" value="QGZ99441.1"/>
    <property type="molecule type" value="Genomic_DNA"/>
</dbReference>
<gene>
    <name evidence="2" type="ORF">GQ588_01545</name>
</gene>
<accession>A0A857DG10</accession>
<name>A0A857DG10_9FIRM</name>
<evidence type="ECO:0000256" key="1">
    <source>
        <dbReference type="SAM" id="MobiDB-lite"/>
    </source>
</evidence>
<feature type="region of interest" description="Disordered" evidence="1">
    <location>
        <begin position="506"/>
        <end position="532"/>
    </location>
</feature>
<sequence>MTSSDQILANLKKKSSVSTSSNTQTSSDQMLKQLQNKGSTEKIASTFPFSITSQEQQISAPASKTQSFTKIPSINTFTPKTEREKAYEAMKSNNTLQNRMAYAKTVTSEADKATAQSKAAGTLAEGSIAKSMQDKTLNDAANAKNPLQKFLAREQATRNEILTSTTMQKPDTKLALLADLLGTVEGFAAGGKGSGASAGSMLYKGAETAAEKTLPLAANLVSKASPKAANLLLNPLAKTAITQGAAGAGYETATSLANNEKMSGKDIALAAGTNALLPLAGKVVGKGLGKIEDIKINKQVEKSIPKIQSNPITDIQNAYKNANVSEYLTPAQIEEAKRASEYKNIFNQEKPATPAYLLNKTQSTPSTLGEVINNVTGVKTPLTAVEKGRVLNDLQRTFAKERPVFNTRQPSSEVNQIKTGLGHPQGETSVTSITPENAKVIAERLSGGNSVSSLNPLGKEKIKYADAKIEQPTVVKNSNLSEGSTITASMHNGKLFTDPIISDGMKESGTGVNNRTDLGNPQSISDELTSNPLEYKEITNKETLAKAQTIYNQGQEKARTELTKLINELKPEAAPLAKMLARDKAKAGDAEGAREILSELSVKMVQSGQFGQAGRILRQSDPQSIMLTLEKQINSLNKEGLESYGKRWTNVELTPIEQELINKIDIGDEDAITSALEQIHKRIANELPATFLEKATAFRHSAMLLNIRTNLRNVGGNSIMLVMRKSSQALSGAIQKAALKEADRTQVIYVDKEYKLLAKDYLSANEKSILQDSNNKYLETIKLDMPDKRVFSKSRIANQLGVTEKKISLSLPKGKKVTVDLVDLPEETRKFTYKLLELGDTPFFKNAYIDRLASYAQAKGTKDFSKLPNDAFETAFKEAMESTYKDASKLATYLNSIKNPGGNVSGFAKLGGAAIDAVLPFTKTPINIIRRGIQYSPAGIINGLSQGGVKSAKALDEIAKGLTGTSIAALGYILASKGILTGKASDDADLKAYDKATGNAPFSILGKYSYDWAQPFAIPLVIGVEMYNSIKENQDEVAKMDSIALSNDENTFAKFVKVMSNGLIDGFKASGDTILDMSLMQGIQNIVGNQQGIMEGATQIIPNYVSQFVPTLLSQTAKTIDPAVRQTYIKGDKLGSAAANIQSKIPFVSKSLEAKQTPYGEDMTRVNNGLLRGLTEFASPGTITKVQNGDTKVDTEIRRLADLGYKKQIPTVVPNYIEGTKRHPKLELTPEEVTQYQKRTGEITLAYFQKEIKSDRYIHATEAIKEEILADEISRAKAIAKAEIVKSKGY</sequence>
<dbReference type="RefSeq" id="WP_158208129.1">
    <property type="nucleotide sequence ID" value="NZ_CP046996.1"/>
</dbReference>
<proteinExistence type="predicted"/>